<evidence type="ECO:0000313" key="1">
    <source>
        <dbReference type="EMBL" id="KAJ9091838.1"/>
    </source>
</evidence>
<evidence type="ECO:0000313" key="2">
    <source>
        <dbReference type="Proteomes" id="UP001230649"/>
    </source>
</evidence>
<accession>A0ACC2UXQ5</accession>
<protein>
    <submittedName>
        <fullName evidence="1">Uncharacterized protein</fullName>
    </submittedName>
</protein>
<name>A0ACC2UXQ5_9TREE</name>
<comment type="caution">
    <text evidence="1">The sequence shown here is derived from an EMBL/GenBank/DDBJ whole genome shotgun (WGS) entry which is preliminary data.</text>
</comment>
<gene>
    <name evidence="1" type="ORF">QFC20_007523</name>
</gene>
<reference evidence="1" key="1">
    <citation type="submission" date="2023-04" db="EMBL/GenBank/DDBJ databases">
        <title>Draft Genome sequencing of Naganishia species isolated from polar environments using Oxford Nanopore Technology.</title>
        <authorList>
            <person name="Leo P."/>
            <person name="Venkateswaran K."/>
        </authorList>
    </citation>
    <scope>NUCLEOTIDE SEQUENCE</scope>
    <source>
        <strain evidence="1">MNA-CCFEE 5262</strain>
    </source>
</reference>
<keyword evidence="2" id="KW-1185">Reference proteome</keyword>
<dbReference type="Proteomes" id="UP001230649">
    <property type="component" value="Unassembled WGS sequence"/>
</dbReference>
<proteinExistence type="predicted"/>
<organism evidence="1 2">
    <name type="scientific">Naganishia adeliensis</name>
    <dbReference type="NCBI Taxonomy" id="92952"/>
    <lineage>
        <taxon>Eukaryota</taxon>
        <taxon>Fungi</taxon>
        <taxon>Dikarya</taxon>
        <taxon>Basidiomycota</taxon>
        <taxon>Agaricomycotina</taxon>
        <taxon>Tremellomycetes</taxon>
        <taxon>Filobasidiales</taxon>
        <taxon>Filobasidiaceae</taxon>
        <taxon>Naganishia</taxon>
    </lineage>
</organism>
<dbReference type="EMBL" id="JASBWS010000189">
    <property type="protein sequence ID" value="KAJ9091838.1"/>
    <property type="molecule type" value="Genomic_DNA"/>
</dbReference>
<sequence>MRSNLEDIEQYLPKPGAKAGVIANGDLNGLEGCGMVYLSDTTFQRRQASRRQGERAQSAWEADLMYKAWEGPKELYGRDPSYQFIDKEEDKDAKKILAFFHSQHDHGLFPIPIIDLGAPFDGDPGSYAEARAQDLLSVISATYMDSGDDSSSDQLSDRACNNVLGSVVLVPDMLASSAGDFVSEQDPIAPPSGVDVKFGSASFLGNRT</sequence>